<dbReference type="InterPro" id="IPR046358">
    <property type="entry name" value="Flagellin_C"/>
</dbReference>
<feature type="domain" description="Flagellin C-terminal" evidence="1">
    <location>
        <begin position="260"/>
        <end position="332"/>
    </location>
</feature>
<protein>
    <submittedName>
        <fullName evidence="2">Flagellin</fullName>
    </submittedName>
</protein>
<name>A0ABU8C111_9RHOB</name>
<dbReference type="Gene3D" id="1.20.1330.10">
    <property type="entry name" value="f41 fragment of flagellin, N-terminal domain"/>
    <property type="match status" value="1"/>
</dbReference>
<dbReference type="RefSeq" id="WP_335425280.1">
    <property type="nucleotide sequence ID" value="NZ_JBALHR010000019.1"/>
</dbReference>
<keyword evidence="2" id="KW-0969">Cilium</keyword>
<evidence type="ECO:0000313" key="2">
    <source>
        <dbReference type="EMBL" id="MEH7830245.1"/>
    </source>
</evidence>
<evidence type="ECO:0000313" key="3">
    <source>
        <dbReference type="Proteomes" id="UP001431963"/>
    </source>
</evidence>
<dbReference type="EMBL" id="JBALHR010000019">
    <property type="protein sequence ID" value="MEH7830245.1"/>
    <property type="molecule type" value="Genomic_DNA"/>
</dbReference>
<dbReference type="Proteomes" id="UP001431963">
    <property type="component" value="Unassembled WGS sequence"/>
</dbReference>
<accession>A0ABU8C111</accession>
<sequence length="332" mass="34578">MPLVSLGDLAQSTMLRRNMGLIKTQMDVLSQEMATGVSADVTRKTAADLGPLHALDNRLAQLEGFYAATTELELMAAGQQAALGVIDGFATTLAPQLLSAAAGSQPGSLSAIGDDGEQKFKAAISALNTRAGDRSLFAGMATDRSPLPDGETILQALETAIGTLATAEDVRLAVSAWFDDPAGFGALYQGQGVLAPVAISQGETAELTVTAQTDGIRETLKGFAMAALVDRNQPGPALEGRAQLAKLAGQQLLNSQSARSEVAARLGVAEQQIAAAQSRNSAESTALEIARSKIVAVDPMETASRLDEASTQLELIYAITARMSRMTLSDYL</sequence>
<comment type="caution">
    <text evidence="2">The sequence shown here is derived from an EMBL/GenBank/DDBJ whole genome shotgun (WGS) entry which is preliminary data.</text>
</comment>
<keyword evidence="2" id="KW-0966">Cell projection</keyword>
<dbReference type="SUPFAM" id="SSF64518">
    <property type="entry name" value="Phase 1 flagellin"/>
    <property type="match status" value="1"/>
</dbReference>
<proteinExistence type="predicted"/>
<gene>
    <name evidence="2" type="ORF">V6590_19015</name>
</gene>
<evidence type="ECO:0000259" key="1">
    <source>
        <dbReference type="Pfam" id="PF00700"/>
    </source>
</evidence>
<dbReference type="Pfam" id="PF00700">
    <property type="entry name" value="Flagellin_C"/>
    <property type="match status" value="1"/>
</dbReference>
<organism evidence="2 3">
    <name type="scientific">Gemmobacter denitrificans</name>
    <dbReference type="NCBI Taxonomy" id="3123040"/>
    <lineage>
        <taxon>Bacteria</taxon>
        <taxon>Pseudomonadati</taxon>
        <taxon>Pseudomonadota</taxon>
        <taxon>Alphaproteobacteria</taxon>
        <taxon>Rhodobacterales</taxon>
        <taxon>Paracoccaceae</taxon>
        <taxon>Gemmobacter</taxon>
    </lineage>
</organism>
<keyword evidence="3" id="KW-1185">Reference proteome</keyword>
<reference evidence="2" key="1">
    <citation type="submission" date="2024-02" db="EMBL/GenBank/DDBJ databases">
        <title>Genome sequences of strain Gemmobacter sp. JM10B15.</title>
        <authorList>
            <person name="Zhang M."/>
        </authorList>
    </citation>
    <scope>NUCLEOTIDE SEQUENCE</scope>
    <source>
        <strain evidence="2">JM10B15</strain>
    </source>
</reference>
<keyword evidence="2" id="KW-0282">Flagellum</keyword>